<dbReference type="Proteomes" id="UP000182692">
    <property type="component" value="Unassembled WGS sequence"/>
</dbReference>
<dbReference type="EMBL" id="FOWR01000013">
    <property type="protein sequence ID" value="SFP37064.1"/>
    <property type="molecule type" value="Genomic_DNA"/>
</dbReference>
<protein>
    <submittedName>
        <fullName evidence="1">Uncharacterized protein</fullName>
    </submittedName>
</protein>
<gene>
    <name evidence="1" type="ORF">SAMN03084138_02025</name>
</gene>
<reference evidence="1 2" key="1">
    <citation type="submission" date="2016-10" db="EMBL/GenBank/DDBJ databases">
        <authorList>
            <person name="de Groot N.N."/>
        </authorList>
    </citation>
    <scope>NUCLEOTIDE SEQUENCE [LARGE SCALE GENOMIC DNA]</scope>
    <source>
        <strain evidence="1 2">DSM 15893</strain>
    </source>
</reference>
<evidence type="ECO:0000313" key="1">
    <source>
        <dbReference type="EMBL" id="SFP37064.1"/>
    </source>
</evidence>
<dbReference type="RefSeq" id="WP_074926823.1">
    <property type="nucleotide sequence ID" value="NZ_FOWR01000013.1"/>
</dbReference>
<name>A0A1I5PSW4_9GAMM</name>
<sequence>MTTFTSKDKALWANHAIAYYISIGKNQKQLAFDLGIPEPRLTDLKSGKGLFSPTLRDNIIDLCGAPQRVPGRFEVAEIYTSLDTFFSGIAEEAETRYNQKAANWLEEQTEFILSNQVLFEDKFYKEPEPTTTDDIGHICFTIIDREKITQEQEDSAKLTHLNTLLNRSDVGLLFKQFEALEPVINTTGKGYDKKLNLIAKQLDGLTGYCKDHNLLRKLFICWYLMWRLRQANPSYHLGNAKEVGCFECLPQEEIILTGTRVLAFHSDKTYSHLSQIEGGPILFDSTDYLSQTLTREKAYFKGDIWPEIRFEVYHGENMTYHFLLHFSGMNSPVNDRPSSIPGLDHFGAETTAAPCPTDLPEHEKDLPIETGDRIAVIPNIPSTQLYNQIQQIRKAFGLPEDSLYTLKSAIAKAGGHIPGAKVLS</sequence>
<organism evidence="1 2">
    <name type="scientific">Enterovibrio norvegicus DSM 15893</name>
    <dbReference type="NCBI Taxonomy" id="1121869"/>
    <lineage>
        <taxon>Bacteria</taxon>
        <taxon>Pseudomonadati</taxon>
        <taxon>Pseudomonadota</taxon>
        <taxon>Gammaproteobacteria</taxon>
        <taxon>Vibrionales</taxon>
        <taxon>Vibrionaceae</taxon>
        <taxon>Enterovibrio</taxon>
    </lineage>
</organism>
<evidence type="ECO:0000313" key="2">
    <source>
        <dbReference type="Proteomes" id="UP000182692"/>
    </source>
</evidence>
<proteinExistence type="predicted"/>
<dbReference type="OrthoDB" id="6398983at2"/>
<dbReference type="GeneID" id="35870178"/>
<accession>A0A1I5PSW4</accession>
<dbReference type="AlphaFoldDB" id="A0A1I5PSW4"/>